<dbReference type="EMBL" id="VSSQ01030350">
    <property type="protein sequence ID" value="MPM80855.1"/>
    <property type="molecule type" value="Genomic_DNA"/>
</dbReference>
<gene>
    <name evidence="2" type="ORF">SDC9_127906</name>
</gene>
<dbReference type="InterPro" id="IPR003594">
    <property type="entry name" value="HATPase_dom"/>
</dbReference>
<feature type="domain" description="Histidine kinase/HSP90-like ATPase" evidence="1">
    <location>
        <begin position="11"/>
        <end position="89"/>
    </location>
</feature>
<accession>A0A645CVF1</accession>
<proteinExistence type="predicted"/>
<dbReference type="AlphaFoldDB" id="A0A645CVF1"/>
<dbReference type="PANTHER" id="PTHR34220">
    <property type="entry name" value="SENSOR HISTIDINE KINASE YPDA"/>
    <property type="match status" value="1"/>
</dbReference>
<dbReference type="InterPro" id="IPR050640">
    <property type="entry name" value="Bact_2-comp_sensor_kinase"/>
</dbReference>
<sequence>MKDSAQLIINVRGEIVENKIEISIEDNGKGIQKNDMEKLLDTLNDEYAMPERIGLYNVNRAIKLMYGEEYGLDIYSKYDSGTKIILKIPIIAGDSDV</sequence>
<evidence type="ECO:0000259" key="1">
    <source>
        <dbReference type="Pfam" id="PF02518"/>
    </source>
</evidence>
<name>A0A645CVF1_9ZZZZ</name>
<dbReference type="InterPro" id="IPR036890">
    <property type="entry name" value="HATPase_C_sf"/>
</dbReference>
<reference evidence="2" key="1">
    <citation type="submission" date="2019-08" db="EMBL/GenBank/DDBJ databases">
        <authorList>
            <person name="Kucharzyk K."/>
            <person name="Murdoch R.W."/>
            <person name="Higgins S."/>
            <person name="Loffler F."/>
        </authorList>
    </citation>
    <scope>NUCLEOTIDE SEQUENCE</scope>
</reference>
<organism evidence="2">
    <name type="scientific">bioreactor metagenome</name>
    <dbReference type="NCBI Taxonomy" id="1076179"/>
    <lineage>
        <taxon>unclassified sequences</taxon>
        <taxon>metagenomes</taxon>
        <taxon>ecological metagenomes</taxon>
    </lineage>
</organism>
<dbReference type="PANTHER" id="PTHR34220:SF7">
    <property type="entry name" value="SENSOR HISTIDINE KINASE YPDA"/>
    <property type="match status" value="1"/>
</dbReference>
<dbReference type="Pfam" id="PF02518">
    <property type="entry name" value="HATPase_c"/>
    <property type="match status" value="1"/>
</dbReference>
<dbReference type="SUPFAM" id="SSF55874">
    <property type="entry name" value="ATPase domain of HSP90 chaperone/DNA topoisomerase II/histidine kinase"/>
    <property type="match status" value="1"/>
</dbReference>
<protein>
    <recommendedName>
        <fullName evidence="1">Histidine kinase/HSP90-like ATPase domain-containing protein</fullName>
    </recommendedName>
</protein>
<evidence type="ECO:0000313" key="2">
    <source>
        <dbReference type="EMBL" id="MPM80855.1"/>
    </source>
</evidence>
<dbReference type="Gene3D" id="3.30.565.10">
    <property type="entry name" value="Histidine kinase-like ATPase, C-terminal domain"/>
    <property type="match status" value="1"/>
</dbReference>
<comment type="caution">
    <text evidence="2">The sequence shown here is derived from an EMBL/GenBank/DDBJ whole genome shotgun (WGS) entry which is preliminary data.</text>
</comment>